<dbReference type="OrthoDB" id="432970at2759"/>
<keyword evidence="3" id="KW-0862">Zinc</keyword>
<dbReference type="SUPFAM" id="SSF144232">
    <property type="entry name" value="HIT/MYND zinc finger-like"/>
    <property type="match status" value="1"/>
</dbReference>
<dbReference type="InterPro" id="IPR002893">
    <property type="entry name" value="Znf_MYND"/>
</dbReference>
<dbReference type="AlphaFoldDB" id="A0A550BXT3"/>
<evidence type="ECO:0000256" key="2">
    <source>
        <dbReference type="ARBA" id="ARBA00022771"/>
    </source>
</evidence>
<evidence type="ECO:0000259" key="5">
    <source>
        <dbReference type="PROSITE" id="PS50865"/>
    </source>
</evidence>
<name>A0A550BXT3_9AGAR</name>
<dbReference type="GO" id="GO:0008270">
    <property type="term" value="F:zinc ion binding"/>
    <property type="evidence" value="ECO:0007669"/>
    <property type="project" value="UniProtKB-KW"/>
</dbReference>
<evidence type="ECO:0000256" key="1">
    <source>
        <dbReference type="ARBA" id="ARBA00022723"/>
    </source>
</evidence>
<proteinExistence type="predicted"/>
<protein>
    <recommendedName>
        <fullName evidence="5">MYND-type domain-containing protein</fullName>
    </recommendedName>
</protein>
<evidence type="ECO:0000313" key="6">
    <source>
        <dbReference type="EMBL" id="TRM57350.1"/>
    </source>
</evidence>
<dbReference type="Proteomes" id="UP000320762">
    <property type="component" value="Unassembled WGS sequence"/>
</dbReference>
<evidence type="ECO:0000256" key="4">
    <source>
        <dbReference type="PROSITE-ProRule" id="PRU00134"/>
    </source>
</evidence>
<dbReference type="PROSITE" id="PS50865">
    <property type="entry name" value="ZF_MYND_2"/>
    <property type="match status" value="1"/>
</dbReference>
<evidence type="ECO:0000256" key="3">
    <source>
        <dbReference type="ARBA" id="ARBA00022833"/>
    </source>
</evidence>
<organism evidence="6 7">
    <name type="scientific">Schizophyllum amplum</name>
    <dbReference type="NCBI Taxonomy" id="97359"/>
    <lineage>
        <taxon>Eukaryota</taxon>
        <taxon>Fungi</taxon>
        <taxon>Dikarya</taxon>
        <taxon>Basidiomycota</taxon>
        <taxon>Agaricomycotina</taxon>
        <taxon>Agaricomycetes</taxon>
        <taxon>Agaricomycetidae</taxon>
        <taxon>Agaricales</taxon>
        <taxon>Schizophyllaceae</taxon>
        <taxon>Schizophyllum</taxon>
    </lineage>
</organism>
<sequence>MHALWPNIVKWSAVLHPARGRLQRTSAQRSIGHDVTGIAQTYLTIMGSDASLIKPFLHAHPDAVLQVLELWLHFPRYLPAAALETCGCAYAIGVTALAMYDVLVYPANRPTPQDRALFVNQLCIAVGSKKTLYRAAVEQTDFLTTLRIPPLRPMAWDNHFGFIGFVVDVPELEGQNIPGKLIRSVVSAARHCLNSRETQYSAALGLKLLATLCMKAKDNRPLVHAFKAGVFDLLRDAESARLDFDLSELVRLLCAGLLQIKVIRAFHRRHPGEIAVSHLGTQELTRQVFTWTDVAHTWNSSRQRYLGSHRRREWRQTDHCANAQGPHNRLVRVCPCASIFYCSGSCQRLHWAAVHWESCMATQGAWAMRGAISLADAMFVQDLVRSYIADRHATIAAQISAQMSRKRGLLADATNLSIHVDFSDAVLTPRHEIRVRYPYGINLPLGLKYPIPGIVLVEVSLRLGTTLRECYVPLAFHVKDFVG</sequence>
<accession>A0A550BXT3</accession>
<comment type="caution">
    <text evidence="6">The sequence shown here is derived from an EMBL/GenBank/DDBJ whole genome shotgun (WGS) entry which is preliminary data.</text>
</comment>
<keyword evidence="1" id="KW-0479">Metal-binding</keyword>
<feature type="domain" description="MYND-type" evidence="5">
    <location>
        <begin position="317"/>
        <end position="359"/>
    </location>
</feature>
<dbReference type="EMBL" id="VDMD01000049">
    <property type="protein sequence ID" value="TRM57350.1"/>
    <property type="molecule type" value="Genomic_DNA"/>
</dbReference>
<dbReference type="Pfam" id="PF01753">
    <property type="entry name" value="zf-MYND"/>
    <property type="match status" value="1"/>
</dbReference>
<evidence type="ECO:0000313" key="7">
    <source>
        <dbReference type="Proteomes" id="UP000320762"/>
    </source>
</evidence>
<gene>
    <name evidence="6" type="ORF">BD626DRAFT_515420</name>
</gene>
<keyword evidence="2 4" id="KW-0863">Zinc-finger</keyword>
<reference evidence="6 7" key="1">
    <citation type="journal article" date="2019" name="New Phytol.">
        <title>Comparative genomics reveals unique wood-decay strategies and fruiting body development in the Schizophyllaceae.</title>
        <authorList>
            <person name="Almasi E."/>
            <person name="Sahu N."/>
            <person name="Krizsan K."/>
            <person name="Balint B."/>
            <person name="Kovacs G.M."/>
            <person name="Kiss B."/>
            <person name="Cseklye J."/>
            <person name="Drula E."/>
            <person name="Henrissat B."/>
            <person name="Nagy I."/>
            <person name="Chovatia M."/>
            <person name="Adam C."/>
            <person name="LaButti K."/>
            <person name="Lipzen A."/>
            <person name="Riley R."/>
            <person name="Grigoriev I.V."/>
            <person name="Nagy L.G."/>
        </authorList>
    </citation>
    <scope>NUCLEOTIDE SEQUENCE [LARGE SCALE GENOMIC DNA]</scope>
    <source>
        <strain evidence="6 7">NL-1724</strain>
    </source>
</reference>
<keyword evidence="7" id="KW-1185">Reference proteome</keyword>